<dbReference type="GO" id="GO:0007064">
    <property type="term" value="P:mitotic sister chromatid cohesion"/>
    <property type="evidence" value="ECO:0007669"/>
    <property type="project" value="TreeGrafter"/>
</dbReference>
<keyword evidence="8" id="KW-0131">Cell cycle</keyword>
<evidence type="ECO:0008006" key="14">
    <source>
        <dbReference type="Google" id="ProtNLM"/>
    </source>
</evidence>
<dbReference type="AlphaFoldDB" id="A0A316VTD4"/>
<dbReference type="GeneID" id="37032758"/>
<feature type="domain" description="N-acetyltransferase ESCO zinc-finger" evidence="10">
    <location>
        <begin position="1"/>
        <end position="37"/>
    </location>
</feature>
<dbReference type="GO" id="GO:0008270">
    <property type="term" value="F:zinc ion binding"/>
    <property type="evidence" value="ECO:0007669"/>
    <property type="project" value="UniProtKB-KW"/>
</dbReference>
<dbReference type="GO" id="GO:0000785">
    <property type="term" value="C:chromatin"/>
    <property type="evidence" value="ECO:0007669"/>
    <property type="project" value="TreeGrafter"/>
</dbReference>
<dbReference type="GO" id="GO:0061733">
    <property type="term" value="F:protein-lysine-acetyltransferase activity"/>
    <property type="evidence" value="ECO:0007669"/>
    <property type="project" value="TreeGrafter"/>
</dbReference>
<protein>
    <recommendedName>
        <fullName evidence="14">N-acetyltransferase ECO1</fullName>
    </recommendedName>
</protein>
<dbReference type="InterPro" id="IPR028009">
    <property type="entry name" value="ESCO_Acetyltransf_dom"/>
</dbReference>
<keyword evidence="4" id="KW-0479">Metal-binding</keyword>
<feature type="domain" description="N-acetyltransferase ESCO acetyl-transferase" evidence="11">
    <location>
        <begin position="172"/>
        <end position="239"/>
    </location>
</feature>
<evidence type="ECO:0000259" key="10">
    <source>
        <dbReference type="Pfam" id="PF13878"/>
    </source>
</evidence>
<dbReference type="PANTHER" id="PTHR45884">
    <property type="entry name" value="N-ACETYLTRANSFERASE ECO"/>
    <property type="match status" value="1"/>
</dbReference>
<evidence type="ECO:0000256" key="4">
    <source>
        <dbReference type="ARBA" id="ARBA00022723"/>
    </source>
</evidence>
<keyword evidence="7" id="KW-0539">Nucleus</keyword>
<evidence type="ECO:0000256" key="8">
    <source>
        <dbReference type="ARBA" id="ARBA00023306"/>
    </source>
</evidence>
<dbReference type="OrthoDB" id="428854at2759"/>
<dbReference type="GO" id="GO:0005634">
    <property type="term" value="C:nucleus"/>
    <property type="evidence" value="ECO:0007669"/>
    <property type="project" value="UniProtKB-SubCell"/>
</dbReference>
<gene>
    <name evidence="12" type="ORF">IE81DRAFT_201494</name>
</gene>
<sequence length="252" mass="26827">MVLDLGQRIQSTCRECEMSFDRSDVNDVALHTKYHERMTRGVEWSTKLVDAGEECGSVNIPPAIAKKLKAGSNEVRLLRYSLASNTNAMLSRKIEEVCKCVDEALGAARLADQARKEGKLLVGVSKSGRVLGAAVVGPCPPKSARRVAPHEDGKDAVFISDDPAEARSPPLAVHRIHVLHPARRAGLGVALLDAALAGAVYGMSTASIERMCGGRAGTTAFSQPTQAGRKLAEAWIERGGSAPLELLISHAL</sequence>
<evidence type="ECO:0000256" key="7">
    <source>
        <dbReference type="ARBA" id="ARBA00023242"/>
    </source>
</evidence>
<dbReference type="Pfam" id="PF13880">
    <property type="entry name" value="Acetyltransf_13"/>
    <property type="match status" value="1"/>
</dbReference>
<keyword evidence="5" id="KW-0863">Zinc-finger</keyword>
<dbReference type="PANTHER" id="PTHR45884:SF2">
    <property type="entry name" value="N-ACETYLTRANSFERASE ECO"/>
    <property type="match status" value="1"/>
</dbReference>
<keyword evidence="3" id="KW-0808">Transferase</keyword>
<evidence type="ECO:0000256" key="6">
    <source>
        <dbReference type="ARBA" id="ARBA00022833"/>
    </source>
</evidence>
<keyword evidence="9" id="KW-0012">Acyltransferase</keyword>
<keyword evidence="13" id="KW-1185">Reference proteome</keyword>
<name>A0A316VTD4_9BASI</name>
<dbReference type="InterPro" id="IPR028005">
    <property type="entry name" value="AcTrfase_ESCO_Znf_dom"/>
</dbReference>
<keyword evidence="6" id="KW-0862">Zinc</keyword>
<dbReference type="Proteomes" id="UP000245783">
    <property type="component" value="Unassembled WGS sequence"/>
</dbReference>
<dbReference type="Pfam" id="PF13878">
    <property type="entry name" value="zf-C2H2_3"/>
    <property type="match status" value="1"/>
</dbReference>
<accession>A0A316VTD4</accession>
<reference evidence="12 13" key="1">
    <citation type="journal article" date="2018" name="Mol. Biol. Evol.">
        <title>Broad Genomic Sampling Reveals a Smut Pathogenic Ancestry of the Fungal Clade Ustilaginomycotina.</title>
        <authorList>
            <person name="Kijpornyongpan T."/>
            <person name="Mondo S.J."/>
            <person name="Barry K."/>
            <person name="Sandor L."/>
            <person name="Lee J."/>
            <person name="Lipzen A."/>
            <person name="Pangilinan J."/>
            <person name="LaButti K."/>
            <person name="Hainaut M."/>
            <person name="Henrissat B."/>
            <person name="Grigoriev I.V."/>
            <person name="Spatafora J.W."/>
            <person name="Aime M.C."/>
        </authorList>
    </citation>
    <scope>NUCLEOTIDE SEQUENCE [LARGE SCALE GENOMIC DNA]</scope>
    <source>
        <strain evidence="12 13">MCA 4658</strain>
    </source>
</reference>
<dbReference type="InParanoid" id="A0A316VTD4"/>
<evidence type="ECO:0000256" key="2">
    <source>
        <dbReference type="ARBA" id="ARBA00005816"/>
    </source>
</evidence>
<evidence type="ECO:0000256" key="5">
    <source>
        <dbReference type="ARBA" id="ARBA00022771"/>
    </source>
</evidence>
<dbReference type="RefSeq" id="XP_025368007.1">
    <property type="nucleotide sequence ID" value="XM_025510888.1"/>
</dbReference>
<organism evidence="12 13">
    <name type="scientific">Ceraceosorus guamensis</name>
    <dbReference type="NCBI Taxonomy" id="1522189"/>
    <lineage>
        <taxon>Eukaryota</taxon>
        <taxon>Fungi</taxon>
        <taxon>Dikarya</taxon>
        <taxon>Basidiomycota</taxon>
        <taxon>Ustilaginomycotina</taxon>
        <taxon>Exobasidiomycetes</taxon>
        <taxon>Ceraceosorales</taxon>
        <taxon>Ceraceosoraceae</taxon>
        <taxon>Ceraceosorus</taxon>
    </lineage>
</organism>
<comment type="subcellular location">
    <subcellularLocation>
        <location evidence="1">Nucleus</location>
    </subcellularLocation>
</comment>
<dbReference type="STRING" id="1522189.A0A316VTD4"/>
<comment type="similarity">
    <text evidence="2">Belongs to the acetyltransferase family. ECO subfamily.</text>
</comment>
<dbReference type="Gene3D" id="3.40.630.30">
    <property type="match status" value="1"/>
</dbReference>
<evidence type="ECO:0000313" key="12">
    <source>
        <dbReference type="EMBL" id="PWN40847.1"/>
    </source>
</evidence>
<evidence type="ECO:0000256" key="3">
    <source>
        <dbReference type="ARBA" id="ARBA00022679"/>
    </source>
</evidence>
<evidence type="ECO:0000313" key="13">
    <source>
        <dbReference type="Proteomes" id="UP000245783"/>
    </source>
</evidence>
<dbReference type="EMBL" id="KZ819405">
    <property type="protein sequence ID" value="PWN40847.1"/>
    <property type="molecule type" value="Genomic_DNA"/>
</dbReference>
<evidence type="ECO:0000256" key="1">
    <source>
        <dbReference type="ARBA" id="ARBA00004123"/>
    </source>
</evidence>
<proteinExistence type="inferred from homology"/>
<evidence type="ECO:0000256" key="9">
    <source>
        <dbReference type="ARBA" id="ARBA00023315"/>
    </source>
</evidence>
<evidence type="ECO:0000259" key="11">
    <source>
        <dbReference type="Pfam" id="PF13880"/>
    </source>
</evidence>